<gene>
    <name evidence="2" type="ORF">AC529_10435</name>
</gene>
<dbReference type="PATRIC" id="fig|665004.4.peg.3311"/>
<dbReference type="InterPro" id="IPR045642">
    <property type="entry name" value="DUF6406"/>
</dbReference>
<dbReference type="EMBL" id="LGEM01000076">
    <property type="protein sequence ID" value="KUP96740.1"/>
    <property type="molecule type" value="Genomic_DNA"/>
</dbReference>
<keyword evidence="3" id="KW-1185">Reference proteome</keyword>
<sequence length="139" mass="14649">MTLSRLRTVFRTLLSTVLAVAAGAALAACSTQGEEVPAETVAEQSQAPVLGDYDNRIQLVEGTPYTLTTEEGDSFVLEITGYDDAKPSVVISVTPDGGRGEEQSLELGEELEVGGVSWHVSELGFSESMPGSVTLTRAE</sequence>
<evidence type="ECO:0008006" key="4">
    <source>
        <dbReference type="Google" id="ProtNLM"/>
    </source>
</evidence>
<dbReference type="Pfam" id="PF19944">
    <property type="entry name" value="DUF6406"/>
    <property type="match status" value="1"/>
</dbReference>
<name>A0A147KHG9_THECS</name>
<feature type="chain" id="PRO_5007549877" description="Lipoprotein" evidence="1">
    <location>
        <begin position="28"/>
        <end position="139"/>
    </location>
</feature>
<organism evidence="2 3">
    <name type="scientific">Thermobifida cellulosilytica TB100</name>
    <dbReference type="NCBI Taxonomy" id="665004"/>
    <lineage>
        <taxon>Bacteria</taxon>
        <taxon>Bacillati</taxon>
        <taxon>Actinomycetota</taxon>
        <taxon>Actinomycetes</taxon>
        <taxon>Streptosporangiales</taxon>
        <taxon>Nocardiopsidaceae</taxon>
        <taxon>Thermobifida</taxon>
    </lineage>
</organism>
<evidence type="ECO:0000313" key="3">
    <source>
        <dbReference type="Proteomes" id="UP000074382"/>
    </source>
</evidence>
<proteinExistence type="predicted"/>
<reference evidence="3" key="1">
    <citation type="journal article" date="2017" name="Acta Aliment.">
        <title>Plant polysaccharide degrading enzyme system of Thermpbifida cellulosilytica TB100 revealed by de novo genome project data.</title>
        <authorList>
            <person name="Toth A."/>
            <person name="Baka E."/>
            <person name="Luzics S."/>
            <person name="Bata-Vidacs I."/>
            <person name="Nagy I."/>
            <person name="Balint B."/>
            <person name="Herceg R."/>
            <person name="Olasz F."/>
            <person name="Wilk T."/>
            <person name="Nagy T."/>
            <person name="Kriszt B."/>
            <person name="Nagy I."/>
            <person name="Kukolya J."/>
        </authorList>
    </citation>
    <scope>NUCLEOTIDE SEQUENCE [LARGE SCALE GENOMIC DNA]</scope>
    <source>
        <strain evidence="3">TB100</strain>
    </source>
</reference>
<protein>
    <recommendedName>
        <fullName evidence="4">Lipoprotein</fullName>
    </recommendedName>
</protein>
<dbReference type="AlphaFoldDB" id="A0A147KHG9"/>
<keyword evidence="1" id="KW-0732">Signal</keyword>
<evidence type="ECO:0000256" key="1">
    <source>
        <dbReference type="SAM" id="SignalP"/>
    </source>
</evidence>
<dbReference type="OrthoDB" id="3432326at2"/>
<feature type="signal peptide" evidence="1">
    <location>
        <begin position="1"/>
        <end position="27"/>
    </location>
</feature>
<dbReference type="PROSITE" id="PS51257">
    <property type="entry name" value="PROKAR_LIPOPROTEIN"/>
    <property type="match status" value="1"/>
</dbReference>
<accession>A0A147KHG9</accession>
<comment type="caution">
    <text evidence="2">The sequence shown here is derived from an EMBL/GenBank/DDBJ whole genome shotgun (WGS) entry which is preliminary data.</text>
</comment>
<evidence type="ECO:0000313" key="2">
    <source>
        <dbReference type="EMBL" id="KUP96740.1"/>
    </source>
</evidence>
<dbReference type="Proteomes" id="UP000074382">
    <property type="component" value="Unassembled WGS sequence"/>
</dbReference>